<accession>A0A1F5T0D9</accession>
<reference evidence="1 2" key="1">
    <citation type="journal article" date="2016" name="Nat. Commun.">
        <title>Thousands of microbial genomes shed light on interconnected biogeochemical processes in an aquifer system.</title>
        <authorList>
            <person name="Anantharaman K."/>
            <person name="Brown C.T."/>
            <person name="Hug L.A."/>
            <person name="Sharon I."/>
            <person name="Castelle C.J."/>
            <person name="Probst A.J."/>
            <person name="Thomas B.C."/>
            <person name="Singh A."/>
            <person name="Wilkins M.J."/>
            <person name="Karaoz U."/>
            <person name="Brodie E.L."/>
            <person name="Williams K.H."/>
            <person name="Hubbard S.S."/>
            <person name="Banfield J.F."/>
        </authorList>
    </citation>
    <scope>NUCLEOTIDE SEQUENCE [LARGE SCALE GENOMIC DNA]</scope>
</reference>
<comment type="caution">
    <text evidence="1">The sequence shown here is derived from an EMBL/GenBank/DDBJ whole genome shotgun (WGS) entry which is preliminary data.</text>
</comment>
<dbReference type="Proteomes" id="UP000179001">
    <property type="component" value="Unassembled WGS sequence"/>
</dbReference>
<gene>
    <name evidence="1" type="ORF">A2478_03610</name>
</gene>
<dbReference type="STRING" id="1798002.A2478_03610"/>
<dbReference type="AlphaFoldDB" id="A0A1F5T0D9"/>
<name>A0A1F5T0D9_9BACT</name>
<evidence type="ECO:0000313" key="2">
    <source>
        <dbReference type="Proteomes" id="UP000179001"/>
    </source>
</evidence>
<sequence length="79" mass="9096">MDIKVGDILICRDDSIFVVKFITSSGEYPLYGKRMYSGGQIYYLTMCDYIDVVKVVSAEEATSHLLSKYEENIQFFFSN</sequence>
<organism evidence="1 2">
    <name type="scientific">Candidatus Falkowbacteria bacterium RIFOXYC2_FULL_36_12</name>
    <dbReference type="NCBI Taxonomy" id="1798002"/>
    <lineage>
        <taxon>Bacteria</taxon>
        <taxon>Candidatus Falkowiibacteriota</taxon>
    </lineage>
</organism>
<evidence type="ECO:0000313" key="1">
    <source>
        <dbReference type="EMBL" id="OGF32379.1"/>
    </source>
</evidence>
<protein>
    <submittedName>
        <fullName evidence="1">Uncharacterized protein</fullName>
    </submittedName>
</protein>
<proteinExistence type="predicted"/>
<dbReference type="EMBL" id="MFGJ01000006">
    <property type="protein sequence ID" value="OGF32379.1"/>
    <property type="molecule type" value="Genomic_DNA"/>
</dbReference>